<keyword evidence="6" id="KW-1133">Transmembrane helix</keyword>
<dbReference type="InterPro" id="IPR002010">
    <property type="entry name" value="T3SS_IM_R"/>
</dbReference>
<evidence type="ECO:0000256" key="6">
    <source>
        <dbReference type="ARBA" id="ARBA00022989"/>
    </source>
</evidence>
<evidence type="ECO:0000256" key="9">
    <source>
        <dbReference type="NCBIfam" id="TIGR01400"/>
    </source>
</evidence>
<keyword evidence="11" id="KW-0282">Flagellum</keyword>
<dbReference type="AlphaFoldDB" id="A0A3C1KMR5"/>
<keyword evidence="11" id="KW-0969">Cilium</keyword>
<keyword evidence="5" id="KW-0812">Transmembrane</keyword>
<dbReference type="GO" id="GO:0009425">
    <property type="term" value="C:bacterial-type flagellum basal body"/>
    <property type="evidence" value="ECO:0007669"/>
    <property type="project" value="UniProtKB-SubCell"/>
</dbReference>
<comment type="function">
    <text evidence="1 10">Role in flagellar biosynthesis.</text>
</comment>
<sequence length="244" mass="25399">MQLYYWPFLRVSALMLVAPIFSAANVTVRVRVLLAVLIAALVAPLMPVAPVTDPLSGEGILLAAREVAIGAAMGFVMQMVFASVVVAGETLAMSMGLGFAMSVDPQNGVQVPVVSQFNTILSILLFLAIDGHLLLLSAFGDSLVLLPPGQPGFDPGTFANLAGLGGGIFASALVLALPALTAVLMTNIALGVITRAAPQLNIFAVGFPVTILVGFTFLLLGMPAFIAAMRRFLEAGIEQTLMVF</sequence>
<evidence type="ECO:0000256" key="8">
    <source>
        <dbReference type="ARBA" id="ARBA00023143"/>
    </source>
</evidence>
<proteinExistence type="inferred from homology"/>
<dbReference type="NCBIfam" id="TIGR01400">
    <property type="entry name" value="fliR"/>
    <property type="match status" value="1"/>
</dbReference>
<evidence type="ECO:0000256" key="10">
    <source>
        <dbReference type="RuleBase" id="RU362071"/>
    </source>
</evidence>
<comment type="similarity">
    <text evidence="2 10">Belongs to the FliR/MopE/SpaR family.</text>
</comment>
<gene>
    <name evidence="11" type="primary">fliR</name>
    <name evidence="11" type="ORF">DCP75_09665</name>
</gene>
<evidence type="ECO:0000313" key="11">
    <source>
        <dbReference type="EMBL" id="HAN27965.1"/>
    </source>
</evidence>
<dbReference type="PANTHER" id="PTHR30065:SF8">
    <property type="entry name" value="FLAGELLAR BIOSYNTHETIC PROTEIN FLIR"/>
    <property type="match status" value="1"/>
</dbReference>
<evidence type="ECO:0000256" key="3">
    <source>
        <dbReference type="ARBA" id="ARBA00021717"/>
    </source>
</evidence>
<keyword evidence="4 10" id="KW-1003">Cell membrane</keyword>
<keyword evidence="11" id="KW-0966">Cell projection</keyword>
<organism evidence="11 12">
    <name type="scientific">Haliea salexigens</name>
    <dbReference type="NCBI Taxonomy" id="287487"/>
    <lineage>
        <taxon>Bacteria</taxon>
        <taxon>Pseudomonadati</taxon>
        <taxon>Pseudomonadota</taxon>
        <taxon>Gammaproteobacteria</taxon>
        <taxon>Cellvibrionales</taxon>
        <taxon>Halieaceae</taxon>
        <taxon>Haliea</taxon>
    </lineage>
</organism>
<evidence type="ECO:0000256" key="2">
    <source>
        <dbReference type="ARBA" id="ARBA00009772"/>
    </source>
</evidence>
<evidence type="ECO:0000256" key="5">
    <source>
        <dbReference type="ARBA" id="ARBA00022692"/>
    </source>
</evidence>
<dbReference type="PANTHER" id="PTHR30065">
    <property type="entry name" value="FLAGELLAR BIOSYNTHETIC PROTEIN FLIR"/>
    <property type="match status" value="1"/>
</dbReference>
<dbReference type="Proteomes" id="UP000259273">
    <property type="component" value="Unassembled WGS sequence"/>
</dbReference>
<dbReference type="GO" id="GO:0044780">
    <property type="term" value="P:bacterial-type flagellum assembly"/>
    <property type="evidence" value="ECO:0007669"/>
    <property type="project" value="UniProtKB-UniRule"/>
</dbReference>
<dbReference type="GO" id="GO:0006605">
    <property type="term" value="P:protein targeting"/>
    <property type="evidence" value="ECO:0007669"/>
    <property type="project" value="UniProtKB-UniRule"/>
</dbReference>
<evidence type="ECO:0000313" key="12">
    <source>
        <dbReference type="Proteomes" id="UP000259273"/>
    </source>
</evidence>
<accession>A0A3C1KMR5</accession>
<comment type="subcellular location">
    <subcellularLocation>
        <location evidence="10">Cell membrane</location>
        <topology evidence="10">Multi-pass membrane protein</topology>
    </subcellularLocation>
    <subcellularLocation>
        <location evidence="10">Bacterial flagellum basal body</location>
    </subcellularLocation>
</comment>
<evidence type="ECO:0000256" key="7">
    <source>
        <dbReference type="ARBA" id="ARBA00023136"/>
    </source>
</evidence>
<protein>
    <recommendedName>
        <fullName evidence="3 9">Flagellar biosynthetic protein FliR</fullName>
    </recommendedName>
</protein>
<reference evidence="11 12" key="1">
    <citation type="journal article" date="2018" name="Nat. Biotechnol.">
        <title>A standardized bacterial taxonomy based on genome phylogeny substantially revises the tree of life.</title>
        <authorList>
            <person name="Parks D.H."/>
            <person name="Chuvochina M."/>
            <person name="Waite D.W."/>
            <person name="Rinke C."/>
            <person name="Skarshewski A."/>
            <person name="Chaumeil P.A."/>
            <person name="Hugenholtz P."/>
        </authorList>
    </citation>
    <scope>NUCLEOTIDE SEQUENCE [LARGE SCALE GENOMIC DNA]</scope>
    <source>
        <strain evidence="11">UBA9158</strain>
    </source>
</reference>
<keyword evidence="8 10" id="KW-0975">Bacterial flagellum</keyword>
<dbReference type="GO" id="GO:0005886">
    <property type="term" value="C:plasma membrane"/>
    <property type="evidence" value="ECO:0007669"/>
    <property type="project" value="UniProtKB-SubCell"/>
</dbReference>
<dbReference type="InterPro" id="IPR006303">
    <property type="entry name" value="FliR"/>
</dbReference>
<dbReference type="Pfam" id="PF01311">
    <property type="entry name" value="Bac_export_1"/>
    <property type="match status" value="1"/>
</dbReference>
<dbReference type="PRINTS" id="PR00953">
    <property type="entry name" value="TYPE3IMRPROT"/>
</dbReference>
<name>A0A3C1KMR5_9GAMM</name>
<evidence type="ECO:0000256" key="1">
    <source>
        <dbReference type="ARBA" id="ARBA00002578"/>
    </source>
</evidence>
<dbReference type="STRING" id="1121937.GCA_000423125_00717"/>
<dbReference type="EMBL" id="DMND01000132">
    <property type="protein sequence ID" value="HAN27965.1"/>
    <property type="molecule type" value="Genomic_DNA"/>
</dbReference>
<keyword evidence="7" id="KW-0472">Membrane</keyword>
<evidence type="ECO:0000256" key="4">
    <source>
        <dbReference type="ARBA" id="ARBA00022475"/>
    </source>
</evidence>
<comment type="caution">
    <text evidence="11">The sequence shown here is derived from an EMBL/GenBank/DDBJ whole genome shotgun (WGS) entry which is preliminary data.</text>
</comment>